<feature type="region of interest" description="Disordered" evidence="6">
    <location>
        <begin position="1"/>
        <end position="24"/>
    </location>
</feature>
<organism evidence="8 9">
    <name type="scientific">Aphis gossypii</name>
    <name type="common">Cotton aphid</name>
    <dbReference type="NCBI Taxonomy" id="80765"/>
    <lineage>
        <taxon>Eukaryota</taxon>
        <taxon>Metazoa</taxon>
        <taxon>Ecdysozoa</taxon>
        <taxon>Arthropoda</taxon>
        <taxon>Hexapoda</taxon>
        <taxon>Insecta</taxon>
        <taxon>Pterygota</taxon>
        <taxon>Neoptera</taxon>
        <taxon>Paraneoptera</taxon>
        <taxon>Hemiptera</taxon>
        <taxon>Sternorrhyncha</taxon>
        <taxon>Aphidomorpha</taxon>
        <taxon>Aphidoidea</taxon>
        <taxon>Aphididae</taxon>
        <taxon>Aphidini</taxon>
        <taxon>Aphis</taxon>
        <taxon>Aphis</taxon>
    </lineage>
</organism>
<dbReference type="PROSITE" id="PS50157">
    <property type="entry name" value="ZINC_FINGER_C2H2_2"/>
    <property type="match status" value="1"/>
</dbReference>
<dbReference type="InterPro" id="IPR013087">
    <property type="entry name" value="Znf_C2H2_type"/>
</dbReference>
<dbReference type="GO" id="GO:0008270">
    <property type="term" value="F:zinc ion binding"/>
    <property type="evidence" value="ECO:0007669"/>
    <property type="project" value="UniProtKB-KW"/>
</dbReference>
<feature type="domain" description="C2H2-type" evidence="7">
    <location>
        <begin position="92"/>
        <end position="119"/>
    </location>
</feature>
<keyword evidence="3 5" id="KW-0863">Zinc-finger</keyword>
<name>A0A9P0JC38_APHGO</name>
<evidence type="ECO:0000256" key="4">
    <source>
        <dbReference type="ARBA" id="ARBA00022833"/>
    </source>
</evidence>
<dbReference type="SUPFAM" id="SSF57667">
    <property type="entry name" value="beta-beta-alpha zinc fingers"/>
    <property type="match status" value="1"/>
</dbReference>
<keyword evidence="1" id="KW-0479">Metal-binding</keyword>
<reference evidence="8" key="2">
    <citation type="submission" date="2022-10" db="EMBL/GenBank/DDBJ databases">
        <authorList>
            <consortium name="ENA_rothamsted_submissions"/>
            <consortium name="culmorum"/>
            <person name="King R."/>
        </authorList>
    </citation>
    <scope>NUCLEOTIDE SEQUENCE</scope>
</reference>
<dbReference type="OrthoDB" id="6629309at2759"/>
<evidence type="ECO:0000313" key="9">
    <source>
        <dbReference type="Proteomes" id="UP001154329"/>
    </source>
</evidence>
<keyword evidence="9" id="KW-1185">Reference proteome</keyword>
<dbReference type="Pfam" id="PF00096">
    <property type="entry name" value="zf-C2H2"/>
    <property type="match status" value="1"/>
</dbReference>
<evidence type="ECO:0000313" key="8">
    <source>
        <dbReference type="EMBL" id="CAH1733327.1"/>
    </source>
</evidence>
<keyword evidence="2" id="KW-0677">Repeat</keyword>
<keyword evidence="4" id="KW-0862">Zinc</keyword>
<dbReference type="AlphaFoldDB" id="A0A9P0JC38"/>
<dbReference type="SMART" id="SM00355">
    <property type="entry name" value="ZnF_C2H2"/>
    <property type="match status" value="1"/>
</dbReference>
<protein>
    <recommendedName>
        <fullName evidence="7">C2H2-type domain-containing protein</fullName>
    </recommendedName>
</protein>
<dbReference type="Proteomes" id="UP001154329">
    <property type="component" value="Chromosome 3"/>
</dbReference>
<gene>
    <name evidence="8" type="ORF">APHIGO_LOCUS9657</name>
</gene>
<proteinExistence type="predicted"/>
<evidence type="ECO:0000256" key="2">
    <source>
        <dbReference type="ARBA" id="ARBA00022737"/>
    </source>
</evidence>
<dbReference type="Gene3D" id="3.30.160.60">
    <property type="entry name" value="Classic Zinc Finger"/>
    <property type="match status" value="1"/>
</dbReference>
<evidence type="ECO:0000259" key="7">
    <source>
        <dbReference type="PROSITE" id="PS50157"/>
    </source>
</evidence>
<dbReference type="EMBL" id="OU899036">
    <property type="protein sequence ID" value="CAH1733327.1"/>
    <property type="molecule type" value="Genomic_DNA"/>
</dbReference>
<accession>A0A9P0JC38</accession>
<evidence type="ECO:0000256" key="5">
    <source>
        <dbReference type="PROSITE-ProRule" id="PRU00042"/>
    </source>
</evidence>
<dbReference type="FunFam" id="3.30.160.60:FF:000100">
    <property type="entry name" value="Zinc finger 45-like"/>
    <property type="match status" value="1"/>
</dbReference>
<reference evidence="8" key="1">
    <citation type="submission" date="2022-02" db="EMBL/GenBank/DDBJ databases">
        <authorList>
            <person name="King R."/>
        </authorList>
    </citation>
    <scope>NUCLEOTIDE SEQUENCE</scope>
</reference>
<evidence type="ECO:0000256" key="6">
    <source>
        <dbReference type="SAM" id="MobiDB-lite"/>
    </source>
</evidence>
<dbReference type="InterPro" id="IPR036236">
    <property type="entry name" value="Znf_C2H2_sf"/>
</dbReference>
<sequence length="153" mass="17762">MSKNPFMNCKSRKRRKNTGPILEPKEKPFCPRTMVRYDNTKTVYSTVWSCKMCLKVLLSEEAARSHVINCNDKKQKLLKPKQEPKDDVVLPYICSTCNKVFSRSVALKRHVEVHQKPPSDFESEESDNEMADNAKRVKIKAEHIKTEYIVDSD</sequence>
<dbReference type="PROSITE" id="PS00028">
    <property type="entry name" value="ZINC_FINGER_C2H2_1"/>
    <property type="match status" value="1"/>
</dbReference>
<evidence type="ECO:0000256" key="1">
    <source>
        <dbReference type="ARBA" id="ARBA00022723"/>
    </source>
</evidence>
<evidence type="ECO:0000256" key="3">
    <source>
        <dbReference type="ARBA" id="ARBA00022771"/>
    </source>
</evidence>